<evidence type="ECO:0000313" key="1">
    <source>
        <dbReference type="EMBL" id="SFV57861.1"/>
    </source>
</evidence>
<dbReference type="SUPFAM" id="SSF89392">
    <property type="entry name" value="Prokaryotic lipoproteins and lipoprotein localization factors"/>
    <property type="match status" value="1"/>
</dbReference>
<organism evidence="1">
    <name type="scientific">hydrothermal vent metagenome</name>
    <dbReference type="NCBI Taxonomy" id="652676"/>
    <lineage>
        <taxon>unclassified sequences</taxon>
        <taxon>metagenomes</taxon>
        <taxon>ecological metagenomes</taxon>
    </lineage>
</organism>
<gene>
    <name evidence="1" type="ORF">MNB_SV-10-1370</name>
</gene>
<dbReference type="CDD" id="cd16325">
    <property type="entry name" value="LolA"/>
    <property type="match status" value="1"/>
</dbReference>
<dbReference type="Gene3D" id="2.50.20.10">
    <property type="entry name" value="Lipoprotein localisation LolA/LolB/LppX"/>
    <property type="match status" value="1"/>
</dbReference>
<name>A0A1W1BWN1_9ZZZZ</name>
<protein>
    <submittedName>
        <fullName evidence="1">Outer membrane lipoprotein carrier protein LolA</fullName>
    </submittedName>
</protein>
<accession>A0A1W1BWN1</accession>
<dbReference type="InterPro" id="IPR004564">
    <property type="entry name" value="OM_lipoprot_carrier_LolA-like"/>
</dbReference>
<sequence>MRSVLISITAAVSLYGSGITLPDHFKANFMQKITNTRKKAISYSGKVYFSSPDLMKWMYVKPTKKEVCTDGKELTVVDHDLEQVSTYRMVEGFNLKEIIDSAKVHSKNIYVAQYRGKSYTIQTDNRGRLQSVAYYDELDNKVQIVFKNIHYGKGALGMQNMICSYPKDYDEIRG</sequence>
<dbReference type="NCBIfam" id="NF000663">
    <property type="entry name" value="PRK00031.2-1"/>
    <property type="match status" value="1"/>
</dbReference>
<reference evidence="1" key="1">
    <citation type="submission" date="2016-10" db="EMBL/GenBank/DDBJ databases">
        <authorList>
            <person name="de Groot N.N."/>
        </authorList>
    </citation>
    <scope>NUCLEOTIDE SEQUENCE</scope>
</reference>
<keyword evidence="1" id="KW-0449">Lipoprotein</keyword>
<dbReference type="Pfam" id="PF03548">
    <property type="entry name" value="LolA"/>
    <property type="match status" value="1"/>
</dbReference>
<dbReference type="PANTHER" id="PTHR35869">
    <property type="entry name" value="OUTER-MEMBRANE LIPOPROTEIN CARRIER PROTEIN"/>
    <property type="match status" value="1"/>
</dbReference>
<dbReference type="PANTHER" id="PTHR35869:SF1">
    <property type="entry name" value="OUTER-MEMBRANE LIPOPROTEIN CARRIER PROTEIN"/>
    <property type="match status" value="1"/>
</dbReference>
<dbReference type="EMBL" id="FPHL01000016">
    <property type="protein sequence ID" value="SFV57861.1"/>
    <property type="molecule type" value="Genomic_DNA"/>
</dbReference>
<dbReference type="AlphaFoldDB" id="A0A1W1BWN1"/>
<proteinExistence type="predicted"/>
<dbReference type="InterPro" id="IPR029046">
    <property type="entry name" value="LolA/LolB/LppX"/>
</dbReference>